<gene>
    <name evidence="1" type="ORF">SSPSH_000677</name>
</gene>
<evidence type="ECO:0000313" key="1">
    <source>
        <dbReference type="EMBL" id="ERJ20128.1"/>
    </source>
</evidence>
<dbReference type="RefSeq" id="WP_021031360.1">
    <property type="nucleotide sequence ID" value="NZ_AFNV02000004.1"/>
</dbReference>
<dbReference type="OrthoDB" id="3893742at2"/>
<evidence type="ECO:0000313" key="2">
    <source>
        <dbReference type="Proteomes" id="UP000006242"/>
    </source>
</evidence>
<protein>
    <submittedName>
        <fullName evidence="1">Uncharacterized protein</fullName>
    </submittedName>
</protein>
<proteinExistence type="predicted"/>
<reference evidence="1 2" key="1">
    <citation type="journal article" date="2011" name="J. Bacteriol.">
        <title>Genome sequence of Salinisphaera shabanensis, a gammaproteobacterium from the harsh, variable environment of the brine-seawater interface of the Shaban Deep in the Red Sea.</title>
        <authorList>
            <person name="Antunes A."/>
            <person name="Alam I."/>
            <person name="Bajic V.B."/>
            <person name="Stingl U."/>
        </authorList>
    </citation>
    <scope>NUCLEOTIDE SEQUENCE [LARGE SCALE GENOMIC DNA]</scope>
    <source>
        <strain evidence="1 2">E1L3A</strain>
    </source>
</reference>
<dbReference type="Proteomes" id="UP000006242">
    <property type="component" value="Unassembled WGS sequence"/>
</dbReference>
<sequence length="663" mass="72646">MTMPNENADFSTLTDAFEGAIAQLSEAAEDTRKAIKNEALEHAAAILACEGGAQALYERVALYEKAGIFAKSDWGRPAILQPALAVRSLREGDAVLTAMEALSELRLLAVARGDFRHPGITAERARNFLTQVMALNLDLLSGTLSEADRERPDQLGEAVRALYHYQLEHMGYESILDSLVAEVWRILAQRPIQVDDVRQMVIQIATCLYDPDIESTTGNDDARRLVESLFAPSPGCAEDPGVTVYAERLQAMDEGALESEALGFASAMHDTGLASVYNAVFLRHLRSLPDGAGDTLIPIALGLSPTGQDALLCYRQLVYTLIDETVFVETAQAIYGLAMLLERGVLFSTPVAAGLWRQIGLKLSPATEDNIRLVCGDAQPPRVFLLAGVLKLLGQPLGVGQGNNPTCQSVIGLSMWADNDPDYLLQLVTWAARDDEVLTRFEGQHISSKGLEAGLAKEAPLDVDPVSLVLVPHLDRLYIEMGRLCGERDNDLHRWINPEFYGWWVGQGFAVVADPKTGEINDHAGFVRHFYACYHPYYNGNVPVIHSQPAGIAVTDSAARYVGRHAIAILRVALDPDGEMRVYFFNPNNDSGQDWGQGIITTTEKHGELPGEASLPFAEFASRLFVFHYDPLEHGNADAVPDEEIARVVELAYESWGKEFDTD</sequence>
<reference evidence="1 2" key="2">
    <citation type="journal article" date="2013" name="PLoS ONE">
        <title>INDIGO - INtegrated Data Warehouse of MIcrobial GenOmes with Examples from the Red Sea Extremophiles.</title>
        <authorList>
            <person name="Alam I."/>
            <person name="Antunes A."/>
            <person name="Kamau A.A."/>
            <person name="Ba Alawi W."/>
            <person name="Kalkatawi M."/>
            <person name="Stingl U."/>
            <person name="Bajic V.B."/>
        </authorList>
    </citation>
    <scope>NUCLEOTIDE SEQUENCE [LARGE SCALE GENOMIC DNA]</scope>
    <source>
        <strain evidence="1 2">E1L3A</strain>
    </source>
</reference>
<accession>U2G1N4</accession>
<name>U2G1N4_9GAMM</name>
<organism evidence="1 2">
    <name type="scientific">Salinisphaera shabanensis E1L3A</name>
    <dbReference type="NCBI Taxonomy" id="1033802"/>
    <lineage>
        <taxon>Bacteria</taxon>
        <taxon>Pseudomonadati</taxon>
        <taxon>Pseudomonadota</taxon>
        <taxon>Gammaproteobacteria</taxon>
        <taxon>Salinisphaerales</taxon>
        <taxon>Salinisphaeraceae</taxon>
        <taxon>Salinisphaera</taxon>
    </lineage>
</organism>
<keyword evidence="2" id="KW-1185">Reference proteome</keyword>
<dbReference type="AlphaFoldDB" id="U2G1N4"/>
<comment type="caution">
    <text evidence="1">The sequence shown here is derived from an EMBL/GenBank/DDBJ whole genome shotgun (WGS) entry which is preliminary data.</text>
</comment>
<dbReference type="STRING" id="1033802.SSPSH_000677"/>
<dbReference type="eggNOG" id="ENOG502Z84R">
    <property type="taxonomic scope" value="Bacteria"/>
</dbReference>
<dbReference type="EMBL" id="AFNV02000004">
    <property type="protein sequence ID" value="ERJ20128.1"/>
    <property type="molecule type" value="Genomic_DNA"/>
</dbReference>